<keyword evidence="1" id="KW-1003">Cell membrane</keyword>
<dbReference type="AlphaFoldDB" id="A0A7R6RF69"/>
<feature type="domain" description="ABC transporter" evidence="4">
    <location>
        <begin position="6"/>
        <end position="234"/>
    </location>
</feature>
<dbReference type="PANTHER" id="PTHR43038">
    <property type="entry name" value="ATP-BINDING CASSETTE, SUB-FAMILY H, MEMBER 1"/>
    <property type="match status" value="1"/>
</dbReference>
<dbReference type="SMART" id="SM00382">
    <property type="entry name" value="AAA"/>
    <property type="match status" value="1"/>
</dbReference>
<evidence type="ECO:0000256" key="1">
    <source>
        <dbReference type="ARBA" id="ARBA00022475"/>
    </source>
</evidence>
<protein>
    <submittedName>
        <fullName evidence="5">ABC transporter ATP-binding protein</fullName>
    </submittedName>
</protein>
<dbReference type="Proteomes" id="UP000463961">
    <property type="component" value="Chromosome"/>
</dbReference>
<evidence type="ECO:0000256" key="3">
    <source>
        <dbReference type="ARBA" id="ARBA00022840"/>
    </source>
</evidence>
<dbReference type="RefSeq" id="WP_162071347.1">
    <property type="nucleotide sequence ID" value="NZ_AP022345.1"/>
</dbReference>
<keyword evidence="3 5" id="KW-0067">ATP-binding</keyword>
<evidence type="ECO:0000313" key="6">
    <source>
        <dbReference type="Proteomes" id="UP000463961"/>
    </source>
</evidence>
<dbReference type="InterPro" id="IPR017871">
    <property type="entry name" value="ABC_transporter-like_CS"/>
</dbReference>
<evidence type="ECO:0000256" key="2">
    <source>
        <dbReference type="ARBA" id="ARBA00022741"/>
    </source>
</evidence>
<dbReference type="InterPro" id="IPR003439">
    <property type="entry name" value="ABC_transporter-like_ATP-bd"/>
</dbReference>
<dbReference type="GO" id="GO:0005524">
    <property type="term" value="F:ATP binding"/>
    <property type="evidence" value="ECO:0007669"/>
    <property type="project" value="UniProtKB-KW"/>
</dbReference>
<reference evidence="6" key="1">
    <citation type="submission" date="2020-01" db="EMBL/GenBank/DDBJ databases">
        <title>Phosphoaccumulans saitamaens gen. nov., sp. nov., a polyphosphate accumulating bacterium isolated from surface river water.</title>
        <authorList>
            <person name="Watanabe K."/>
            <person name="Suda W."/>
        </authorList>
    </citation>
    <scope>NUCLEOTIDE SEQUENCE [LARGE SCALE GENOMIC DNA]</scope>
    <source>
        <strain evidence="6">ICHIAU1</strain>
    </source>
</reference>
<dbReference type="CDD" id="cd03230">
    <property type="entry name" value="ABC_DR_subfamily_A"/>
    <property type="match status" value="1"/>
</dbReference>
<dbReference type="Gene3D" id="3.40.50.300">
    <property type="entry name" value="P-loop containing nucleotide triphosphate hydrolases"/>
    <property type="match status" value="1"/>
</dbReference>
<evidence type="ECO:0000259" key="4">
    <source>
        <dbReference type="PROSITE" id="PS50893"/>
    </source>
</evidence>
<dbReference type="InterPro" id="IPR003593">
    <property type="entry name" value="AAA+_ATPase"/>
</dbReference>
<dbReference type="Pfam" id="PF00005">
    <property type="entry name" value="ABC_tran"/>
    <property type="match status" value="1"/>
</dbReference>
<dbReference type="InterPro" id="IPR027417">
    <property type="entry name" value="P-loop_NTPase"/>
</dbReference>
<dbReference type="PROSITE" id="PS50893">
    <property type="entry name" value="ABC_TRANSPORTER_2"/>
    <property type="match status" value="1"/>
</dbReference>
<sequence>MNDFAIDIRGLTKKFGENIVVNNLSLQVERGSVFGFLGSNGSGKTTTIRMICGLLMPTSGTGRCLDLDIQNDSEEIRSRIGYMAQKFCLYEQLTVIENLRFIGEVYQLSDLDDRISEQLKYLRLENYKDRRARDLSGGWKQRLSLASCLLHSPEILFLDEPTAGVDPKARKEFWDYLHEIAIEKGTTILVTTHYMDEAEKCTNLAYINQGNLLYTGTTTGIIPFSKIISYVSDIQRQQQAWMTSEIGRRYPAVTTSFVNNQLRISSRDQEILNEILERYPDSQFTRVAPSFEEVFIGLIS</sequence>
<dbReference type="GO" id="GO:0016887">
    <property type="term" value="F:ATP hydrolysis activity"/>
    <property type="evidence" value="ECO:0007669"/>
    <property type="project" value="InterPro"/>
</dbReference>
<keyword evidence="6" id="KW-1185">Reference proteome</keyword>
<accession>A0A7R6RF69</accession>
<evidence type="ECO:0000313" key="5">
    <source>
        <dbReference type="EMBL" id="BBU69966.1"/>
    </source>
</evidence>
<dbReference type="PROSITE" id="PS00211">
    <property type="entry name" value="ABC_TRANSPORTER_1"/>
    <property type="match status" value="1"/>
</dbReference>
<name>A0A7R6RF69_9RHOO</name>
<dbReference type="OrthoDB" id="9804819at2"/>
<dbReference type="SUPFAM" id="SSF52540">
    <property type="entry name" value="P-loop containing nucleoside triphosphate hydrolases"/>
    <property type="match status" value="1"/>
</dbReference>
<proteinExistence type="predicted"/>
<keyword evidence="1" id="KW-0472">Membrane</keyword>
<keyword evidence="2" id="KW-0547">Nucleotide-binding</keyword>
<dbReference type="PANTHER" id="PTHR43038:SF3">
    <property type="entry name" value="ABC TRANSPORTER G FAMILY MEMBER 20 ISOFORM X1"/>
    <property type="match status" value="1"/>
</dbReference>
<gene>
    <name evidence="5" type="ORF">ICHIAU1_22490</name>
</gene>
<dbReference type="EMBL" id="AP022345">
    <property type="protein sequence ID" value="BBU69966.1"/>
    <property type="molecule type" value="Genomic_DNA"/>
</dbReference>
<organism evidence="5 6">
    <name type="scientific">Fluviibacter phosphoraccumulans</name>
    <dbReference type="NCBI Taxonomy" id="1751046"/>
    <lineage>
        <taxon>Bacteria</taxon>
        <taxon>Pseudomonadati</taxon>
        <taxon>Pseudomonadota</taxon>
        <taxon>Betaproteobacteria</taxon>
        <taxon>Rhodocyclales</taxon>
        <taxon>Fluviibacteraceae</taxon>
        <taxon>Fluviibacter</taxon>
    </lineage>
</organism>